<evidence type="ECO:0000313" key="2">
    <source>
        <dbReference type="EMBL" id="KAK1691593.1"/>
    </source>
</evidence>
<name>A0AAJ0AWC3_9PEZI</name>
<dbReference type="EMBL" id="JAHMHR010000004">
    <property type="protein sequence ID" value="KAK1691593.1"/>
    <property type="molecule type" value="Genomic_DNA"/>
</dbReference>
<reference evidence="2" key="1">
    <citation type="submission" date="2021-06" db="EMBL/GenBank/DDBJ databases">
        <title>Comparative genomics, transcriptomics and evolutionary studies reveal genomic signatures of adaptation to plant cell wall in hemibiotrophic fungi.</title>
        <authorList>
            <consortium name="DOE Joint Genome Institute"/>
            <person name="Baroncelli R."/>
            <person name="Diaz J.F."/>
            <person name="Benocci T."/>
            <person name="Peng M."/>
            <person name="Battaglia E."/>
            <person name="Haridas S."/>
            <person name="Andreopoulos W."/>
            <person name="Labutti K."/>
            <person name="Pangilinan J."/>
            <person name="Floch G.L."/>
            <person name="Makela M.R."/>
            <person name="Henrissat B."/>
            <person name="Grigoriev I.V."/>
            <person name="Crouch J.A."/>
            <person name="De Vries R.P."/>
            <person name="Sukno S.A."/>
            <person name="Thon M.R."/>
        </authorList>
    </citation>
    <scope>NUCLEOTIDE SEQUENCE</scope>
    <source>
        <strain evidence="2">CBS 193.32</strain>
    </source>
</reference>
<keyword evidence="3" id="KW-1185">Reference proteome</keyword>
<evidence type="ECO:0000256" key="1">
    <source>
        <dbReference type="SAM" id="MobiDB-lite"/>
    </source>
</evidence>
<accession>A0AAJ0AWC3</accession>
<dbReference type="RefSeq" id="XP_060435288.1">
    <property type="nucleotide sequence ID" value="XM_060571728.1"/>
</dbReference>
<dbReference type="Proteomes" id="UP001224890">
    <property type="component" value="Unassembled WGS sequence"/>
</dbReference>
<dbReference type="AlphaFoldDB" id="A0AAJ0AWC3"/>
<comment type="caution">
    <text evidence="2">The sequence shown here is derived from an EMBL/GenBank/DDBJ whole genome shotgun (WGS) entry which is preliminary data.</text>
</comment>
<protein>
    <submittedName>
        <fullName evidence="2">Uncharacterized protein</fullName>
    </submittedName>
</protein>
<proteinExistence type="predicted"/>
<organism evidence="2 3">
    <name type="scientific">Colletotrichum godetiae</name>
    <dbReference type="NCBI Taxonomy" id="1209918"/>
    <lineage>
        <taxon>Eukaryota</taxon>
        <taxon>Fungi</taxon>
        <taxon>Dikarya</taxon>
        <taxon>Ascomycota</taxon>
        <taxon>Pezizomycotina</taxon>
        <taxon>Sordariomycetes</taxon>
        <taxon>Hypocreomycetidae</taxon>
        <taxon>Glomerellales</taxon>
        <taxon>Glomerellaceae</taxon>
        <taxon>Colletotrichum</taxon>
        <taxon>Colletotrichum acutatum species complex</taxon>
    </lineage>
</organism>
<dbReference type="GeneID" id="85456254"/>
<sequence>MDGANGLAPALPELNKMRWAASSRPAPRERRWIRNDIKSCSDTGTHPDSAHMTDQEEGSCVLKDLSSTALSFSLSPTVNCIGGVLIHLLDKFRCPARSGPCLAVKRPGVPRDPFARMADVHFQGVRTARLVFRASRPKTPATVHFVDGTVHSGQGVSPCVRRLTLHRVKLADHNPTQPSCSYSTLSLKTVSHGPSRLDSAGSSHNTSGWTAGYSIVPSLPFLDSCRPDLRIFLSARGLARHWQCTTNGSAVGGTPGYVACRRDDGKTGAWIAMFWDGAKTDSRLTIPAARLRAASPEHASRTPVDF</sequence>
<gene>
    <name evidence="2" type="ORF">BDP55DRAFT_627232</name>
</gene>
<feature type="region of interest" description="Disordered" evidence="1">
    <location>
        <begin position="34"/>
        <end position="55"/>
    </location>
</feature>
<evidence type="ECO:0000313" key="3">
    <source>
        <dbReference type="Proteomes" id="UP001224890"/>
    </source>
</evidence>